<feature type="compositionally biased region" description="Acidic residues" evidence="1">
    <location>
        <begin position="11"/>
        <end position="21"/>
    </location>
</feature>
<accession>A0A9D4D0L3</accession>
<evidence type="ECO:0000313" key="2">
    <source>
        <dbReference type="EMBL" id="KAH3736667.1"/>
    </source>
</evidence>
<dbReference type="AlphaFoldDB" id="A0A9D4D0L3"/>
<evidence type="ECO:0000313" key="3">
    <source>
        <dbReference type="Proteomes" id="UP000828390"/>
    </source>
</evidence>
<protein>
    <submittedName>
        <fullName evidence="2">Uncharacterized protein</fullName>
    </submittedName>
</protein>
<comment type="caution">
    <text evidence="2">The sequence shown here is derived from an EMBL/GenBank/DDBJ whole genome shotgun (WGS) entry which is preliminary data.</text>
</comment>
<proteinExistence type="predicted"/>
<reference evidence="2" key="2">
    <citation type="submission" date="2020-11" db="EMBL/GenBank/DDBJ databases">
        <authorList>
            <person name="McCartney M.A."/>
            <person name="Auch B."/>
            <person name="Kono T."/>
            <person name="Mallez S."/>
            <person name="Becker A."/>
            <person name="Gohl D.M."/>
            <person name="Silverstein K.A.T."/>
            <person name="Koren S."/>
            <person name="Bechman K.B."/>
            <person name="Herman A."/>
            <person name="Abrahante J.E."/>
            <person name="Garbe J."/>
        </authorList>
    </citation>
    <scope>NUCLEOTIDE SEQUENCE</scope>
    <source>
        <strain evidence="2">Duluth1</strain>
        <tissue evidence="2">Whole animal</tissue>
    </source>
</reference>
<name>A0A9D4D0L3_DREPO</name>
<dbReference type="Proteomes" id="UP000828390">
    <property type="component" value="Unassembled WGS sequence"/>
</dbReference>
<gene>
    <name evidence="2" type="ORF">DPMN_043240</name>
</gene>
<feature type="region of interest" description="Disordered" evidence="1">
    <location>
        <begin position="1"/>
        <end position="22"/>
    </location>
</feature>
<sequence>MMTSNTSLIPYDDDNNDDEDDYGKNARMVNLMTVIMVKCVFTWKIDANGNRK</sequence>
<dbReference type="EMBL" id="JAIWYP010000011">
    <property type="protein sequence ID" value="KAH3736667.1"/>
    <property type="molecule type" value="Genomic_DNA"/>
</dbReference>
<keyword evidence="3" id="KW-1185">Reference proteome</keyword>
<reference evidence="2" key="1">
    <citation type="journal article" date="2019" name="bioRxiv">
        <title>The Genome of the Zebra Mussel, Dreissena polymorpha: A Resource for Invasive Species Research.</title>
        <authorList>
            <person name="McCartney M.A."/>
            <person name="Auch B."/>
            <person name="Kono T."/>
            <person name="Mallez S."/>
            <person name="Zhang Y."/>
            <person name="Obille A."/>
            <person name="Becker A."/>
            <person name="Abrahante J.E."/>
            <person name="Garbe J."/>
            <person name="Badalamenti J.P."/>
            <person name="Herman A."/>
            <person name="Mangelson H."/>
            <person name="Liachko I."/>
            <person name="Sullivan S."/>
            <person name="Sone E.D."/>
            <person name="Koren S."/>
            <person name="Silverstein K.A.T."/>
            <person name="Beckman K.B."/>
            <person name="Gohl D.M."/>
        </authorList>
    </citation>
    <scope>NUCLEOTIDE SEQUENCE</scope>
    <source>
        <strain evidence="2">Duluth1</strain>
        <tissue evidence="2">Whole animal</tissue>
    </source>
</reference>
<evidence type="ECO:0000256" key="1">
    <source>
        <dbReference type="SAM" id="MobiDB-lite"/>
    </source>
</evidence>
<organism evidence="2 3">
    <name type="scientific">Dreissena polymorpha</name>
    <name type="common">Zebra mussel</name>
    <name type="synonym">Mytilus polymorpha</name>
    <dbReference type="NCBI Taxonomy" id="45954"/>
    <lineage>
        <taxon>Eukaryota</taxon>
        <taxon>Metazoa</taxon>
        <taxon>Spiralia</taxon>
        <taxon>Lophotrochozoa</taxon>
        <taxon>Mollusca</taxon>
        <taxon>Bivalvia</taxon>
        <taxon>Autobranchia</taxon>
        <taxon>Heteroconchia</taxon>
        <taxon>Euheterodonta</taxon>
        <taxon>Imparidentia</taxon>
        <taxon>Neoheterodontei</taxon>
        <taxon>Myida</taxon>
        <taxon>Dreissenoidea</taxon>
        <taxon>Dreissenidae</taxon>
        <taxon>Dreissena</taxon>
    </lineage>
</organism>